<organism evidence="1 2">
    <name type="scientific">Novipirellula aureliae</name>
    <dbReference type="NCBI Taxonomy" id="2527966"/>
    <lineage>
        <taxon>Bacteria</taxon>
        <taxon>Pseudomonadati</taxon>
        <taxon>Planctomycetota</taxon>
        <taxon>Planctomycetia</taxon>
        <taxon>Pirellulales</taxon>
        <taxon>Pirellulaceae</taxon>
        <taxon>Novipirellula</taxon>
    </lineage>
</organism>
<dbReference type="EMBL" id="SJPY01000004">
    <property type="protein sequence ID" value="TWU41588.1"/>
    <property type="molecule type" value="Genomic_DNA"/>
</dbReference>
<name>A0A5C6DY94_9BACT</name>
<reference evidence="1 2" key="1">
    <citation type="submission" date="2019-02" db="EMBL/GenBank/DDBJ databases">
        <title>Deep-cultivation of Planctomycetes and their phenomic and genomic characterization uncovers novel biology.</title>
        <authorList>
            <person name="Wiegand S."/>
            <person name="Jogler M."/>
            <person name="Boedeker C."/>
            <person name="Pinto D."/>
            <person name="Vollmers J."/>
            <person name="Rivas-Marin E."/>
            <person name="Kohn T."/>
            <person name="Peeters S.H."/>
            <person name="Heuer A."/>
            <person name="Rast P."/>
            <person name="Oberbeckmann S."/>
            <person name="Bunk B."/>
            <person name="Jeske O."/>
            <person name="Meyerdierks A."/>
            <person name="Storesund J.E."/>
            <person name="Kallscheuer N."/>
            <person name="Luecker S."/>
            <person name="Lage O.M."/>
            <person name="Pohl T."/>
            <person name="Merkel B.J."/>
            <person name="Hornburger P."/>
            <person name="Mueller R.-W."/>
            <person name="Bruemmer F."/>
            <person name="Labrenz M."/>
            <person name="Spormann A.M."/>
            <person name="Op Den Camp H."/>
            <person name="Overmann J."/>
            <person name="Amann R."/>
            <person name="Jetten M.S.M."/>
            <person name="Mascher T."/>
            <person name="Medema M.H."/>
            <person name="Devos D.P."/>
            <person name="Kaster A.-K."/>
            <person name="Ovreas L."/>
            <person name="Rohde M."/>
            <person name="Galperin M.Y."/>
            <person name="Jogler C."/>
        </authorList>
    </citation>
    <scope>NUCLEOTIDE SEQUENCE [LARGE SCALE GENOMIC DNA]</scope>
    <source>
        <strain evidence="1 2">Q31b</strain>
    </source>
</reference>
<proteinExistence type="predicted"/>
<sequence length="63" mass="7298">MPYRGLFWVVTLPFEAPKEKFREKAQMRLTCLLATIESGLSLDTKASRRRFPLVAKILLAKYP</sequence>
<gene>
    <name evidence="1" type="ORF">Q31b_30390</name>
</gene>
<dbReference type="AlphaFoldDB" id="A0A5C6DY94"/>
<evidence type="ECO:0000313" key="2">
    <source>
        <dbReference type="Proteomes" id="UP000315471"/>
    </source>
</evidence>
<protein>
    <submittedName>
        <fullName evidence="1">Uncharacterized protein</fullName>
    </submittedName>
</protein>
<keyword evidence="2" id="KW-1185">Reference proteome</keyword>
<accession>A0A5C6DY94</accession>
<comment type="caution">
    <text evidence="1">The sequence shown here is derived from an EMBL/GenBank/DDBJ whole genome shotgun (WGS) entry which is preliminary data.</text>
</comment>
<dbReference type="Proteomes" id="UP000315471">
    <property type="component" value="Unassembled WGS sequence"/>
</dbReference>
<evidence type="ECO:0000313" key="1">
    <source>
        <dbReference type="EMBL" id="TWU41588.1"/>
    </source>
</evidence>